<reference evidence="3 4" key="1">
    <citation type="journal article" date="2014" name="PLoS Genet.">
        <title>Phylogenetically driven sequencing of extremely halophilic archaea reveals strategies for static and dynamic osmo-response.</title>
        <authorList>
            <person name="Becker E.A."/>
            <person name="Seitzer P.M."/>
            <person name="Tritt A."/>
            <person name="Larsen D."/>
            <person name="Krusor M."/>
            <person name="Yao A.I."/>
            <person name="Wu D."/>
            <person name="Madern D."/>
            <person name="Eisen J.A."/>
            <person name="Darling A.E."/>
            <person name="Facciotti M.T."/>
        </authorList>
    </citation>
    <scope>NUCLEOTIDE SEQUENCE [LARGE SCALE GENOMIC DNA]</scope>
    <source>
        <strain evidence="3 4">GA33</strain>
    </source>
</reference>
<evidence type="ECO:0000256" key="1">
    <source>
        <dbReference type="ARBA" id="ARBA00008791"/>
    </source>
</evidence>
<evidence type="ECO:0000313" key="3">
    <source>
        <dbReference type="EMBL" id="ELY45456.1"/>
    </source>
</evidence>
<dbReference type="eggNOG" id="arCOG02053">
    <property type="taxonomic scope" value="Archaea"/>
</dbReference>
<evidence type="ECO:0000259" key="2">
    <source>
        <dbReference type="Pfam" id="PF00582"/>
    </source>
</evidence>
<dbReference type="PANTHER" id="PTHR46268">
    <property type="entry name" value="STRESS RESPONSE PROTEIN NHAX"/>
    <property type="match status" value="1"/>
</dbReference>
<dbReference type="Proteomes" id="UP000011599">
    <property type="component" value="Unassembled WGS sequence"/>
</dbReference>
<comment type="similarity">
    <text evidence="1">Belongs to the universal stress protein A family.</text>
</comment>
<dbReference type="PATRIC" id="fig|1114856.3.peg.723"/>
<evidence type="ECO:0000313" key="4">
    <source>
        <dbReference type="Proteomes" id="UP000011599"/>
    </source>
</evidence>
<protein>
    <submittedName>
        <fullName evidence="3">UspA domain-containing protein</fullName>
    </submittedName>
</protein>
<dbReference type="AlphaFoldDB" id="L9W871"/>
<organism evidence="3 4">
    <name type="scientific">Natronorubrum tibetense GA33</name>
    <dbReference type="NCBI Taxonomy" id="1114856"/>
    <lineage>
        <taxon>Archaea</taxon>
        <taxon>Methanobacteriati</taxon>
        <taxon>Methanobacteriota</taxon>
        <taxon>Stenosarchaea group</taxon>
        <taxon>Halobacteria</taxon>
        <taxon>Halobacteriales</taxon>
        <taxon>Natrialbaceae</taxon>
        <taxon>Natronorubrum</taxon>
    </lineage>
</organism>
<comment type="caution">
    <text evidence="3">The sequence shown here is derived from an EMBL/GenBank/DDBJ whole genome shotgun (WGS) entry which is preliminary data.</text>
</comment>
<dbReference type="CDD" id="cd00293">
    <property type="entry name" value="USP-like"/>
    <property type="match status" value="1"/>
</dbReference>
<dbReference type="Pfam" id="PF00582">
    <property type="entry name" value="Usp"/>
    <property type="match status" value="1"/>
</dbReference>
<dbReference type="InterPro" id="IPR014729">
    <property type="entry name" value="Rossmann-like_a/b/a_fold"/>
</dbReference>
<dbReference type="PRINTS" id="PR01438">
    <property type="entry name" value="UNVRSLSTRESS"/>
</dbReference>
<keyword evidence="4" id="KW-1185">Reference proteome</keyword>
<dbReference type="InterPro" id="IPR006015">
    <property type="entry name" value="Universal_stress_UspA"/>
</dbReference>
<dbReference type="InterPro" id="IPR006016">
    <property type="entry name" value="UspA"/>
</dbReference>
<name>L9W871_9EURY</name>
<dbReference type="SUPFAM" id="SSF52402">
    <property type="entry name" value="Adenine nucleotide alpha hydrolases-like"/>
    <property type="match status" value="1"/>
</dbReference>
<accession>L9W871</accession>
<gene>
    <name evidence="3" type="ORF">C496_03508</name>
</gene>
<dbReference type="PIRSF" id="PIRSF006276">
    <property type="entry name" value="UspA"/>
    <property type="match status" value="1"/>
</dbReference>
<dbReference type="PANTHER" id="PTHR46268:SF6">
    <property type="entry name" value="UNIVERSAL STRESS PROTEIN UP12"/>
    <property type="match status" value="1"/>
</dbReference>
<dbReference type="RefSeq" id="WP_006088421.1">
    <property type="nucleotide sequence ID" value="NZ_AOHW01000007.1"/>
</dbReference>
<dbReference type="OrthoDB" id="105697at2157"/>
<proteinExistence type="inferred from homology"/>
<dbReference type="STRING" id="1114856.GCA_000383975_03520"/>
<dbReference type="EMBL" id="AOHW01000007">
    <property type="protein sequence ID" value="ELY45456.1"/>
    <property type="molecule type" value="Genomic_DNA"/>
</dbReference>
<dbReference type="Gene3D" id="3.40.50.620">
    <property type="entry name" value="HUPs"/>
    <property type="match status" value="1"/>
</dbReference>
<feature type="domain" description="UspA" evidence="2">
    <location>
        <begin position="19"/>
        <end position="152"/>
    </location>
</feature>
<sequence>MTNADVDPEEYAAQARDRYAAVLVPTDGSDEAQRAAERGVEFAAALDATVHALSVIKGAGALKRDQLRVDAERDAEEAVDHVAAEADRAGVNATRAVEPGVPHEEILQYAREHDIDLIVMGTHGRTGLDHVLIGSVAERVVRTSSTPVLTVRPEE</sequence>